<comment type="cofactor">
    <cofactor evidence="2">
        <name>FAD</name>
        <dbReference type="ChEBI" id="CHEBI:57692"/>
    </cofactor>
</comment>
<keyword evidence="7" id="KW-0285">Flavoprotein</keyword>
<dbReference type="FunFam" id="1.10.630.10:FF:000040">
    <property type="entry name" value="Bifunctional cytochrome P450/NADPH--P450 reductase"/>
    <property type="match status" value="1"/>
</dbReference>
<dbReference type="CDD" id="cd11068">
    <property type="entry name" value="CYP120A1"/>
    <property type="match status" value="1"/>
</dbReference>
<dbReference type="PANTHER" id="PTHR24291">
    <property type="entry name" value="CYTOCHROME P450 FAMILY 4"/>
    <property type="match status" value="1"/>
</dbReference>
<evidence type="ECO:0000256" key="13">
    <source>
        <dbReference type="ARBA" id="ARBA00023004"/>
    </source>
</evidence>
<comment type="cofactor">
    <cofactor evidence="15">
        <name>heme</name>
        <dbReference type="ChEBI" id="CHEBI:30413"/>
    </cofactor>
</comment>
<dbReference type="GO" id="GO:0016705">
    <property type="term" value="F:oxidoreductase activity, acting on paired donors, with incorporation or reduction of molecular oxygen"/>
    <property type="evidence" value="ECO:0007669"/>
    <property type="project" value="InterPro"/>
</dbReference>
<keyword evidence="18" id="KW-1185">Reference proteome</keyword>
<keyword evidence="11" id="KW-0521">NADP</keyword>
<dbReference type="InterPro" id="IPR001128">
    <property type="entry name" value="Cyt_P450"/>
</dbReference>
<keyword evidence="13 15" id="KW-0408">Iron</keyword>
<name>A0A3S3BCC4_9NOCA</name>
<evidence type="ECO:0000256" key="11">
    <source>
        <dbReference type="ARBA" id="ARBA00022857"/>
    </source>
</evidence>
<keyword evidence="5" id="KW-0813">Transport</keyword>
<evidence type="ECO:0000256" key="7">
    <source>
        <dbReference type="ARBA" id="ARBA00022630"/>
    </source>
</evidence>
<evidence type="ECO:0000313" key="18">
    <source>
        <dbReference type="Proteomes" id="UP000286208"/>
    </source>
</evidence>
<feature type="binding site" description="axial binding residue" evidence="15">
    <location>
        <position position="414"/>
    </location>
    <ligand>
        <name>heme</name>
        <dbReference type="ChEBI" id="CHEBI:30413"/>
    </ligand>
    <ligandPart>
        <name>Fe</name>
        <dbReference type="ChEBI" id="CHEBI:18248"/>
    </ligandPart>
</feature>
<evidence type="ECO:0000256" key="8">
    <source>
        <dbReference type="ARBA" id="ARBA00022643"/>
    </source>
</evidence>
<dbReference type="AlphaFoldDB" id="A0A3S3BCC4"/>
<accession>A0A3S3BCC4</accession>
<evidence type="ECO:0000256" key="4">
    <source>
        <dbReference type="ARBA" id="ARBA00010617"/>
    </source>
</evidence>
<keyword evidence="14 16" id="KW-0503">Monooxygenase</keyword>
<dbReference type="GO" id="GO:0020037">
    <property type="term" value="F:heme binding"/>
    <property type="evidence" value="ECO:0007669"/>
    <property type="project" value="InterPro"/>
</dbReference>
<protein>
    <submittedName>
        <fullName evidence="17">Cytochrome P450</fullName>
    </submittedName>
</protein>
<evidence type="ECO:0000256" key="12">
    <source>
        <dbReference type="ARBA" id="ARBA00023002"/>
    </source>
</evidence>
<keyword evidence="6 15" id="KW-0349">Heme</keyword>
<dbReference type="OrthoDB" id="7376058at2"/>
<dbReference type="PRINTS" id="PR00463">
    <property type="entry name" value="EP450I"/>
</dbReference>
<dbReference type="Proteomes" id="UP000286208">
    <property type="component" value="Unassembled WGS sequence"/>
</dbReference>
<proteinExistence type="inferred from homology"/>
<dbReference type="Gene3D" id="1.10.630.10">
    <property type="entry name" value="Cytochrome P450"/>
    <property type="match status" value="1"/>
</dbReference>
<reference evidence="17 18" key="1">
    <citation type="submission" date="2018-11" db="EMBL/GenBank/DDBJ databases">
        <title>Rhodococcus spongicola sp. nov. and Rhodococcus xishaensis sp. nov. from marine sponges.</title>
        <authorList>
            <person name="Li L."/>
            <person name="Lin H.W."/>
        </authorList>
    </citation>
    <scope>NUCLEOTIDE SEQUENCE [LARGE SCALE GENOMIC DNA]</scope>
    <source>
        <strain evidence="17 18">CCTCC AB2014297</strain>
    </source>
</reference>
<dbReference type="PANTHER" id="PTHR24291:SF50">
    <property type="entry name" value="BIFUNCTIONAL ALBAFLAVENONE MONOOXYGENASE_TERPENE SYNTHASE"/>
    <property type="match status" value="1"/>
</dbReference>
<evidence type="ECO:0000256" key="2">
    <source>
        <dbReference type="ARBA" id="ARBA00001974"/>
    </source>
</evidence>
<comment type="similarity">
    <text evidence="4 16">Belongs to the cytochrome P450 family.</text>
</comment>
<dbReference type="PRINTS" id="PR00385">
    <property type="entry name" value="P450"/>
</dbReference>
<evidence type="ECO:0000256" key="14">
    <source>
        <dbReference type="ARBA" id="ARBA00023033"/>
    </source>
</evidence>
<evidence type="ECO:0000256" key="10">
    <source>
        <dbReference type="ARBA" id="ARBA00022827"/>
    </source>
</evidence>
<dbReference type="SUPFAM" id="SSF48264">
    <property type="entry name" value="Cytochrome P450"/>
    <property type="match status" value="1"/>
</dbReference>
<evidence type="ECO:0000256" key="5">
    <source>
        <dbReference type="ARBA" id="ARBA00022448"/>
    </source>
</evidence>
<gene>
    <name evidence="17" type="ORF">EGT67_19100</name>
</gene>
<evidence type="ECO:0000256" key="1">
    <source>
        <dbReference type="ARBA" id="ARBA00001917"/>
    </source>
</evidence>
<sequence>MHVVENSNIATTTIPHPPRRLPLLGDVLGVSLHTPVQDSMRLVRRLGPIFERNALGHRFVFVSGADMVAELSDEFRFAKNVAPGIAELRGIGGDGLFTAYNEEPNWAKAHNLLRPAFTQAAMRSYHDIMVQVAGELTEHWDARVGGTPVDVSSDMTKLTLETIGRTGFSYSFDSFHREQPHPFVEAMVRALTHAQRRTFRNVPLVSKFLYRKSDRQNAADTAYLADVVDEVIRQRRDSAEEGPEDLLEIMLRAAREDDPNRLDEVNIRNQVVTFLVAGHETTSGALSFALYYLARNPQALARARAEVDAVWGDEVPAFEKVAKLRYVRRVLDETLRLWPTAPAYAREAREDTVLAGRYPMRAGDWVLVLIPSLHRDPAWGDDPERFDPDRFSPEHVRGRVPHIYKPFGTGERACIGRQFAIHEAVLVLGTILRRYDFTADPDYQLRIQERLTLMPVDFTLRLRPRDRG</sequence>
<evidence type="ECO:0000256" key="15">
    <source>
        <dbReference type="PIRSR" id="PIRSR602401-1"/>
    </source>
</evidence>
<dbReference type="RefSeq" id="WP_127917664.1">
    <property type="nucleotide sequence ID" value="NZ_RKLP01000010.1"/>
</dbReference>
<dbReference type="InterPro" id="IPR017972">
    <property type="entry name" value="Cyt_P450_CS"/>
</dbReference>
<keyword evidence="8" id="KW-0288">FMN</keyword>
<dbReference type="EMBL" id="RKLP01000010">
    <property type="protein sequence ID" value="RVW08032.1"/>
    <property type="molecule type" value="Genomic_DNA"/>
</dbReference>
<dbReference type="InterPro" id="IPR002401">
    <property type="entry name" value="Cyt_P450_E_grp-I"/>
</dbReference>
<keyword evidence="9 15" id="KW-0479">Metal-binding</keyword>
<dbReference type="GO" id="GO:0005506">
    <property type="term" value="F:iron ion binding"/>
    <property type="evidence" value="ECO:0007669"/>
    <property type="project" value="InterPro"/>
</dbReference>
<dbReference type="InterPro" id="IPR036396">
    <property type="entry name" value="Cyt_P450_sf"/>
</dbReference>
<dbReference type="InterPro" id="IPR050196">
    <property type="entry name" value="Cytochrome_P450_Monoox"/>
</dbReference>
<keyword evidence="12 16" id="KW-0560">Oxidoreductase</keyword>
<comment type="caution">
    <text evidence="17">The sequence shown here is derived from an EMBL/GenBank/DDBJ whole genome shotgun (WGS) entry which is preliminary data.</text>
</comment>
<evidence type="ECO:0000256" key="16">
    <source>
        <dbReference type="RuleBase" id="RU000461"/>
    </source>
</evidence>
<evidence type="ECO:0000256" key="9">
    <source>
        <dbReference type="ARBA" id="ARBA00022723"/>
    </source>
</evidence>
<comment type="similarity">
    <text evidence="3">In the N-terminal section; belongs to the cytochrome P450 family.</text>
</comment>
<dbReference type="GO" id="GO:0004497">
    <property type="term" value="F:monooxygenase activity"/>
    <property type="evidence" value="ECO:0007669"/>
    <property type="project" value="UniProtKB-KW"/>
</dbReference>
<dbReference type="Pfam" id="PF00067">
    <property type="entry name" value="p450"/>
    <property type="match status" value="1"/>
</dbReference>
<evidence type="ECO:0000313" key="17">
    <source>
        <dbReference type="EMBL" id="RVW08032.1"/>
    </source>
</evidence>
<keyword evidence="10" id="KW-0274">FAD</keyword>
<comment type="cofactor">
    <cofactor evidence="1">
        <name>FMN</name>
        <dbReference type="ChEBI" id="CHEBI:58210"/>
    </cofactor>
</comment>
<organism evidence="17 18">
    <name type="scientific">Prescottella agglutinans</name>
    <dbReference type="NCBI Taxonomy" id="1644129"/>
    <lineage>
        <taxon>Bacteria</taxon>
        <taxon>Bacillati</taxon>
        <taxon>Actinomycetota</taxon>
        <taxon>Actinomycetes</taxon>
        <taxon>Mycobacteriales</taxon>
        <taxon>Nocardiaceae</taxon>
        <taxon>Prescottella</taxon>
    </lineage>
</organism>
<dbReference type="PROSITE" id="PS00086">
    <property type="entry name" value="CYTOCHROME_P450"/>
    <property type="match status" value="1"/>
</dbReference>
<evidence type="ECO:0000256" key="3">
    <source>
        <dbReference type="ARBA" id="ARBA00010018"/>
    </source>
</evidence>
<evidence type="ECO:0000256" key="6">
    <source>
        <dbReference type="ARBA" id="ARBA00022617"/>
    </source>
</evidence>